<name>A0A1F6AXJ2_9BACT</name>
<dbReference type="AlphaFoldDB" id="A0A1F6AXJ2"/>
<reference evidence="2 3" key="1">
    <citation type="journal article" date="2016" name="Nat. Commun.">
        <title>Thousands of microbial genomes shed light on interconnected biogeochemical processes in an aquifer system.</title>
        <authorList>
            <person name="Anantharaman K."/>
            <person name="Brown C.T."/>
            <person name="Hug L.A."/>
            <person name="Sharon I."/>
            <person name="Castelle C.J."/>
            <person name="Probst A.J."/>
            <person name="Thomas B.C."/>
            <person name="Singh A."/>
            <person name="Wilkins M.J."/>
            <person name="Karaoz U."/>
            <person name="Brodie E.L."/>
            <person name="Williams K.H."/>
            <person name="Hubbard S.S."/>
            <person name="Banfield J.F."/>
        </authorList>
    </citation>
    <scope>NUCLEOTIDE SEQUENCE [LARGE SCALE GENOMIC DNA]</scope>
</reference>
<protein>
    <recommendedName>
        <fullName evidence="1">DUF5659 domain-containing protein</fullName>
    </recommendedName>
</protein>
<proteinExistence type="predicted"/>
<evidence type="ECO:0000313" key="3">
    <source>
        <dbReference type="Proteomes" id="UP000178461"/>
    </source>
</evidence>
<evidence type="ECO:0000259" key="1">
    <source>
        <dbReference type="Pfam" id="PF18903"/>
    </source>
</evidence>
<comment type="caution">
    <text evidence="2">The sequence shown here is derived from an EMBL/GenBank/DDBJ whole genome shotgun (WGS) entry which is preliminary data.</text>
</comment>
<sequence>MTKALDADFYLTSDLSLAATLSLFFPLVEIDKSNARKAVFSFQRSIELENLVESYFQNAIKVVPRAYYNQLRDIKARLYSNEHL</sequence>
<dbReference type="InterPro" id="IPR043718">
    <property type="entry name" value="DUF5659"/>
</dbReference>
<organism evidence="2 3">
    <name type="scientific">Candidatus Gottesmanbacteria bacterium RIFCSPLOWO2_01_FULL_46_21</name>
    <dbReference type="NCBI Taxonomy" id="1798393"/>
    <lineage>
        <taxon>Bacteria</taxon>
        <taxon>Candidatus Gottesmaniibacteriota</taxon>
    </lineage>
</organism>
<dbReference type="Pfam" id="PF18903">
    <property type="entry name" value="DUF5659"/>
    <property type="match status" value="1"/>
</dbReference>
<evidence type="ECO:0000313" key="2">
    <source>
        <dbReference type="EMBL" id="OGG29414.1"/>
    </source>
</evidence>
<feature type="domain" description="DUF5659" evidence="1">
    <location>
        <begin position="9"/>
        <end position="79"/>
    </location>
</feature>
<dbReference type="EMBL" id="MFJW01000026">
    <property type="protein sequence ID" value="OGG29414.1"/>
    <property type="molecule type" value="Genomic_DNA"/>
</dbReference>
<dbReference type="Proteomes" id="UP000178461">
    <property type="component" value="Unassembled WGS sequence"/>
</dbReference>
<gene>
    <name evidence="2" type="ORF">A2971_03950</name>
</gene>
<accession>A0A1F6AXJ2</accession>